<dbReference type="EMBL" id="PIOC01000001">
    <property type="protein sequence ID" value="RDW22148.1"/>
    <property type="molecule type" value="Genomic_DNA"/>
</dbReference>
<organism evidence="2 3">
    <name type="scientific">Oceanobacillus arenosus</name>
    <dbReference type="NCBI Taxonomy" id="1229153"/>
    <lineage>
        <taxon>Bacteria</taxon>
        <taxon>Bacillati</taxon>
        <taxon>Bacillota</taxon>
        <taxon>Bacilli</taxon>
        <taxon>Bacillales</taxon>
        <taxon>Bacillaceae</taxon>
        <taxon>Oceanobacillus</taxon>
    </lineage>
</organism>
<dbReference type="OrthoDB" id="9781005at2"/>
<evidence type="ECO:0000259" key="1">
    <source>
        <dbReference type="Pfam" id="PF13276"/>
    </source>
</evidence>
<gene>
    <name evidence="2" type="ORF">CWR48_00095</name>
</gene>
<dbReference type="InterPro" id="IPR025948">
    <property type="entry name" value="HTH-like_dom"/>
</dbReference>
<dbReference type="Pfam" id="PF13276">
    <property type="entry name" value="HTH_21"/>
    <property type="match status" value="1"/>
</dbReference>
<reference evidence="3" key="1">
    <citation type="submission" date="2017-11" db="EMBL/GenBank/DDBJ databases">
        <authorList>
            <person name="Zhu W."/>
        </authorList>
    </citation>
    <scope>NUCLEOTIDE SEQUENCE [LARGE SCALE GENOMIC DNA]</scope>
    <source>
        <strain evidence="3">CAU 1183</strain>
    </source>
</reference>
<feature type="domain" description="HTH-like" evidence="1">
    <location>
        <begin position="10"/>
        <end position="46"/>
    </location>
</feature>
<dbReference type="AlphaFoldDB" id="A0A3D8Q309"/>
<evidence type="ECO:0000313" key="2">
    <source>
        <dbReference type="EMBL" id="RDW22148.1"/>
    </source>
</evidence>
<accession>A0A3D8Q309</accession>
<dbReference type="Proteomes" id="UP000257143">
    <property type="component" value="Unassembled WGS sequence"/>
</dbReference>
<comment type="caution">
    <text evidence="2">The sequence shown here is derived from an EMBL/GenBank/DDBJ whole genome shotgun (WGS) entry which is preliminary data.</text>
</comment>
<evidence type="ECO:0000313" key="3">
    <source>
        <dbReference type="Proteomes" id="UP000257143"/>
    </source>
</evidence>
<keyword evidence="3" id="KW-1185">Reference proteome</keyword>
<protein>
    <recommendedName>
        <fullName evidence="1">HTH-like domain-containing protein</fullName>
    </recommendedName>
</protein>
<name>A0A3D8Q309_9BACI</name>
<proteinExistence type="predicted"/>
<sequence>MMKREKPNQVLEDLIQTIFDENNGNHGYRRIHLELRNQGYQLNHKKDLKEVSFGEKHASIVLTKVLLEGCEKPH</sequence>